<dbReference type="AlphaFoldDB" id="A0A3B1E975"/>
<protein>
    <recommendedName>
        <fullName evidence="2">DNA binding HTH domain-containing protein</fullName>
    </recommendedName>
</protein>
<accession>A0A3B1E975</accession>
<evidence type="ECO:0008006" key="2">
    <source>
        <dbReference type="Google" id="ProtNLM"/>
    </source>
</evidence>
<proteinExistence type="predicted"/>
<reference evidence="1" key="1">
    <citation type="submission" date="2018-10" db="EMBL/GenBank/DDBJ databases">
        <authorList>
            <person name="Aoki K."/>
        </authorList>
    </citation>
    <scope>NUCLEOTIDE SEQUENCE</scope>
</reference>
<dbReference type="EMBL" id="UOYO01000020">
    <property type="protein sequence ID" value="VAY87186.1"/>
    <property type="molecule type" value="Genomic_DNA"/>
</dbReference>
<evidence type="ECO:0000313" key="1">
    <source>
        <dbReference type="EMBL" id="VAY87186.1"/>
    </source>
</evidence>
<dbReference type="Gene3D" id="1.10.10.60">
    <property type="entry name" value="Homeodomain-like"/>
    <property type="match status" value="1"/>
</dbReference>
<gene>
    <name evidence="1" type="ORF">MNB_ARC-1_723</name>
</gene>
<dbReference type="SUPFAM" id="SSF46689">
    <property type="entry name" value="Homeodomain-like"/>
    <property type="match status" value="1"/>
</dbReference>
<sequence>MSLNLPVNILIVGQNGVGRKLLANEILSNCDTFYAKQLEELIISKTINLSQYTTLILYNLHEVINKHEFLNNLSSIKIIATTLREDKQYSDKFAVKIHIPPLASRPEDVNALIAFYTQEVKQLYPLATIPKTIDVDLSENGITLKQSIYKKILFSCVDKKEMADILYDFFIKELKNEPTYKQLLSIYEIPLFNAAKSIYKSQLQIAKKLDISRITLRKKMDKYSI</sequence>
<dbReference type="InterPro" id="IPR009057">
    <property type="entry name" value="Homeodomain-like_sf"/>
</dbReference>
<organism evidence="1">
    <name type="scientific">hydrothermal vent metagenome</name>
    <dbReference type="NCBI Taxonomy" id="652676"/>
    <lineage>
        <taxon>unclassified sequences</taxon>
        <taxon>metagenomes</taxon>
        <taxon>ecological metagenomes</taxon>
    </lineage>
</organism>
<name>A0A3B1E975_9ZZZZ</name>